<comment type="caution">
    <text evidence="1">The sequence shown here is derived from an EMBL/GenBank/DDBJ whole genome shotgun (WGS) entry which is preliminary data.</text>
</comment>
<evidence type="ECO:0000313" key="2">
    <source>
        <dbReference type="Proteomes" id="UP000625711"/>
    </source>
</evidence>
<organism evidence="1 2">
    <name type="scientific">Rhynchophorus ferrugineus</name>
    <name type="common">Red palm weevil</name>
    <name type="synonym">Curculio ferrugineus</name>
    <dbReference type="NCBI Taxonomy" id="354439"/>
    <lineage>
        <taxon>Eukaryota</taxon>
        <taxon>Metazoa</taxon>
        <taxon>Ecdysozoa</taxon>
        <taxon>Arthropoda</taxon>
        <taxon>Hexapoda</taxon>
        <taxon>Insecta</taxon>
        <taxon>Pterygota</taxon>
        <taxon>Neoptera</taxon>
        <taxon>Endopterygota</taxon>
        <taxon>Coleoptera</taxon>
        <taxon>Polyphaga</taxon>
        <taxon>Cucujiformia</taxon>
        <taxon>Curculionidae</taxon>
        <taxon>Dryophthorinae</taxon>
        <taxon>Rhynchophorus</taxon>
    </lineage>
</organism>
<dbReference type="AlphaFoldDB" id="A0A834I2N3"/>
<sequence length="86" mass="9738">MKVYLFEKFSHTIRAAGNRWDFEKNILHRHQDGGLLRDVTREPSPPYLPRSAPNRVRSTLVLFVNSFDALPNGLPLTAAEFGSSRG</sequence>
<dbReference type="Proteomes" id="UP000625711">
    <property type="component" value="Unassembled WGS sequence"/>
</dbReference>
<protein>
    <submittedName>
        <fullName evidence="1">Uncharacterized protein</fullName>
    </submittedName>
</protein>
<accession>A0A834I2N3</accession>
<proteinExistence type="predicted"/>
<dbReference type="EMBL" id="JAACXV010013495">
    <property type="protein sequence ID" value="KAF7273305.1"/>
    <property type="molecule type" value="Genomic_DNA"/>
</dbReference>
<evidence type="ECO:0000313" key="1">
    <source>
        <dbReference type="EMBL" id="KAF7273305.1"/>
    </source>
</evidence>
<keyword evidence="2" id="KW-1185">Reference proteome</keyword>
<name>A0A834I2N3_RHYFE</name>
<gene>
    <name evidence="1" type="ORF">GWI33_013979</name>
</gene>
<reference evidence="1" key="1">
    <citation type="submission" date="2020-08" db="EMBL/GenBank/DDBJ databases">
        <title>Genome sequencing and assembly of the red palm weevil Rhynchophorus ferrugineus.</title>
        <authorList>
            <person name="Dias G.B."/>
            <person name="Bergman C.M."/>
            <person name="Manee M."/>
        </authorList>
    </citation>
    <scope>NUCLEOTIDE SEQUENCE</scope>
    <source>
        <strain evidence="1">AA-2017</strain>
        <tissue evidence="1">Whole larva</tissue>
    </source>
</reference>